<feature type="region of interest" description="Disordered" evidence="1">
    <location>
        <begin position="476"/>
        <end position="538"/>
    </location>
</feature>
<dbReference type="KEGG" id="spu:100889274"/>
<feature type="region of interest" description="Disordered" evidence="1">
    <location>
        <begin position="181"/>
        <end position="234"/>
    </location>
</feature>
<dbReference type="SMART" id="SM00353">
    <property type="entry name" value="HLH"/>
    <property type="match status" value="1"/>
</dbReference>
<dbReference type="EnsemblMetazoa" id="XM_030997622">
    <property type="protein sequence ID" value="XP_030853482"/>
    <property type="gene ID" value="LOC100889274"/>
</dbReference>
<organism evidence="3 4">
    <name type="scientific">Strongylocentrotus purpuratus</name>
    <name type="common">Purple sea urchin</name>
    <dbReference type="NCBI Taxonomy" id="7668"/>
    <lineage>
        <taxon>Eukaryota</taxon>
        <taxon>Metazoa</taxon>
        <taxon>Echinodermata</taxon>
        <taxon>Eleutherozoa</taxon>
        <taxon>Echinozoa</taxon>
        <taxon>Echinoidea</taxon>
        <taxon>Euechinoidea</taxon>
        <taxon>Echinacea</taxon>
        <taxon>Camarodonta</taxon>
        <taxon>Echinidea</taxon>
        <taxon>Strongylocentrotidae</taxon>
        <taxon>Strongylocentrotus</taxon>
    </lineage>
</organism>
<dbReference type="PROSITE" id="PS50888">
    <property type="entry name" value="BHLH"/>
    <property type="match status" value="1"/>
</dbReference>
<dbReference type="Gene3D" id="4.10.280.10">
    <property type="entry name" value="Helix-loop-helix DNA-binding domain"/>
    <property type="match status" value="1"/>
</dbReference>
<dbReference type="EnsemblMetazoa" id="XM_030997626">
    <property type="protein sequence ID" value="XP_030853486"/>
    <property type="gene ID" value="LOC100889274"/>
</dbReference>
<dbReference type="SUPFAM" id="SSF47459">
    <property type="entry name" value="HLH, helix-loop-helix DNA-binding domain"/>
    <property type="match status" value="1"/>
</dbReference>
<evidence type="ECO:0000313" key="4">
    <source>
        <dbReference type="Proteomes" id="UP000007110"/>
    </source>
</evidence>
<name>A0A7M7T4L9_STRPU</name>
<feature type="compositionally biased region" description="Low complexity" evidence="1">
    <location>
        <begin position="527"/>
        <end position="538"/>
    </location>
</feature>
<reference evidence="3" key="2">
    <citation type="submission" date="2021-01" db="UniProtKB">
        <authorList>
            <consortium name="EnsemblMetazoa"/>
        </authorList>
    </citation>
    <scope>IDENTIFICATION</scope>
</reference>
<dbReference type="Pfam" id="PF00010">
    <property type="entry name" value="HLH"/>
    <property type="match status" value="1"/>
</dbReference>
<evidence type="ECO:0000313" key="3">
    <source>
        <dbReference type="EnsemblMetazoa" id="XP_030853486"/>
    </source>
</evidence>
<dbReference type="Proteomes" id="UP000007110">
    <property type="component" value="Unassembled WGS sequence"/>
</dbReference>
<evidence type="ECO:0000256" key="1">
    <source>
        <dbReference type="SAM" id="MobiDB-lite"/>
    </source>
</evidence>
<dbReference type="GeneID" id="100889274"/>
<dbReference type="OMA" id="DHRCTAY"/>
<sequence>MATQSELAQIQHILGKRRNLDPNPLDLSSRKKSREYLDSHKDVEKRRRDRINTCLDTIRSLVPLCHQLPRHRRVDKADLLDLAIIYLRMVNQFLEKLGINDIFSAAHQQLSLFTSLEKWVRDHGEKSQDVPSFTKEILAFLEGEVETASHVIASQQTAGNATPGSENGFHQNSDWMKYEQAGLDDDSSCPRSCMTYSGSDEERSQGSYRESRSSGSEDSVGIASPSNFTTGTDFQRKFSQYSSVERLDGPFPSSGKDQMGYERSLTGNRYNSLLCQNTPKVQCVDKAVNTDASSSNFTWPPDNTFTLPIISGKIVLHTPKGLNGTNNLNAPVMLHAEIHSSPFQNQPPALQENDTHPKQSSGGKRYPERISDANSLTTEPVCLSPHSTASNVGVNLPSHHITCFNDGLPSRSSVRPSRKTPHDIAAVPVPTMVHPDRFCLQPERLSAPMNLEEVYCNDEAEMKSYTSLMPLRRSSEERGASFLTSQSHQSPNAPSGVDDSDIDYRNEQNGPYFKRYVDGLGQSQGRNGSVNNGSNKSCSCCTNTSSSLKLKSLMVHRHKSQHNEHIMLR</sequence>
<feature type="region of interest" description="Disordered" evidence="1">
    <location>
        <begin position="342"/>
        <end position="368"/>
    </location>
</feature>
<dbReference type="AlphaFoldDB" id="A0A7M7T4L9"/>
<evidence type="ECO:0000259" key="2">
    <source>
        <dbReference type="PROSITE" id="PS50888"/>
    </source>
</evidence>
<feature type="compositionally biased region" description="Polar residues" evidence="1">
    <location>
        <begin position="482"/>
        <end position="493"/>
    </location>
</feature>
<dbReference type="InterPro" id="IPR011598">
    <property type="entry name" value="bHLH_dom"/>
</dbReference>
<proteinExistence type="predicted"/>
<feature type="domain" description="BHLH" evidence="2">
    <location>
        <begin position="35"/>
        <end position="90"/>
    </location>
</feature>
<dbReference type="RefSeq" id="XP_030853482.1">
    <property type="nucleotide sequence ID" value="XM_030997622.1"/>
</dbReference>
<keyword evidence="4" id="KW-1185">Reference proteome</keyword>
<feature type="compositionally biased region" description="Basic and acidic residues" evidence="1">
    <location>
        <begin position="200"/>
        <end position="212"/>
    </location>
</feature>
<dbReference type="RefSeq" id="XP_030853486.1">
    <property type="nucleotide sequence ID" value="XM_030997626.1"/>
</dbReference>
<dbReference type="InParanoid" id="A0A7M7T4L9"/>
<dbReference type="GO" id="GO:0046983">
    <property type="term" value="F:protein dimerization activity"/>
    <property type="evidence" value="ECO:0007669"/>
    <property type="project" value="InterPro"/>
</dbReference>
<dbReference type="OrthoDB" id="6085656at2759"/>
<dbReference type="InterPro" id="IPR036638">
    <property type="entry name" value="HLH_DNA-bd_sf"/>
</dbReference>
<protein>
    <recommendedName>
        <fullName evidence="2">BHLH domain-containing protein</fullName>
    </recommendedName>
</protein>
<feature type="compositionally biased region" description="Polar residues" evidence="1">
    <location>
        <begin position="224"/>
        <end position="234"/>
    </location>
</feature>
<reference evidence="4" key="1">
    <citation type="submission" date="2015-02" db="EMBL/GenBank/DDBJ databases">
        <title>Genome sequencing for Strongylocentrotus purpuratus.</title>
        <authorList>
            <person name="Murali S."/>
            <person name="Liu Y."/>
            <person name="Vee V."/>
            <person name="English A."/>
            <person name="Wang M."/>
            <person name="Skinner E."/>
            <person name="Han Y."/>
            <person name="Muzny D.M."/>
            <person name="Worley K.C."/>
            <person name="Gibbs R.A."/>
        </authorList>
    </citation>
    <scope>NUCLEOTIDE SEQUENCE</scope>
</reference>
<accession>A0A7M7T4L9</accession>